<dbReference type="RefSeq" id="WP_209466394.1">
    <property type="nucleotide sequence ID" value="NZ_JAGGLG010000011.1"/>
</dbReference>
<feature type="domain" description="Beta-lactamase class A catalytic" evidence="3">
    <location>
        <begin position="103"/>
        <end position="311"/>
    </location>
</feature>
<dbReference type="Pfam" id="PF13354">
    <property type="entry name" value="Beta-lactamase2"/>
    <property type="match status" value="1"/>
</dbReference>
<feature type="chain" id="PRO_5046385764" evidence="2">
    <location>
        <begin position="29"/>
        <end position="344"/>
    </location>
</feature>
<dbReference type="InterPro" id="IPR045155">
    <property type="entry name" value="Beta-lactam_cat"/>
</dbReference>
<evidence type="ECO:0000313" key="4">
    <source>
        <dbReference type="EMBL" id="MBP2018262.1"/>
    </source>
</evidence>
<accession>A0ABS4JRV5</accession>
<dbReference type="Gene3D" id="3.40.710.10">
    <property type="entry name" value="DD-peptidase/beta-lactamase superfamily"/>
    <property type="match status" value="1"/>
</dbReference>
<dbReference type="SUPFAM" id="SSF56601">
    <property type="entry name" value="beta-lactamase/transpeptidase-like"/>
    <property type="match status" value="1"/>
</dbReference>
<evidence type="ECO:0000256" key="1">
    <source>
        <dbReference type="SAM" id="MobiDB-lite"/>
    </source>
</evidence>
<keyword evidence="5" id="KW-1185">Reference proteome</keyword>
<proteinExistence type="predicted"/>
<protein>
    <submittedName>
        <fullName evidence="4">Beta-lactamase class A</fullName>
        <ecNumber evidence="4">3.5.2.6</ecNumber>
    </submittedName>
</protein>
<evidence type="ECO:0000259" key="3">
    <source>
        <dbReference type="Pfam" id="PF13354"/>
    </source>
</evidence>
<dbReference type="PANTHER" id="PTHR35333">
    <property type="entry name" value="BETA-LACTAMASE"/>
    <property type="match status" value="1"/>
</dbReference>
<dbReference type="PANTHER" id="PTHR35333:SF3">
    <property type="entry name" value="BETA-LACTAMASE-TYPE TRANSPEPTIDASE FOLD CONTAINING PROTEIN"/>
    <property type="match status" value="1"/>
</dbReference>
<keyword evidence="2" id="KW-0732">Signal</keyword>
<keyword evidence="4" id="KW-0378">Hydrolase</keyword>
<evidence type="ECO:0000256" key="2">
    <source>
        <dbReference type="SAM" id="SignalP"/>
    </source>
</evidence>
<reference evidence="4 5" key="1">
    <citation type="submission" date="2021-03" db="EMBL/GenBank/DDBJ databases">
        <title>Genomic Encyclopedia of Type Strains, Phase IV (KMG-IV): sequencing the most valuable type-strain genomes for metagenomic binning, comparative biology and taxonomic classification.</title>
        <authorList>
            <person name="Goeker M."/>
        </authorList>
    </citation>
    <scope>NUCLEOTIDE SEQUENCE [LARGE SCALE GENOMIC DNA]</scope>
    <source>
        <strain evidence="4 5">DSM 27138</strain>
    </source>
</reference>
<dbReference type="InterPro" id="IPR000871">
    <property type="entry name" value="Beta-lactam_class-A"/>
</dbReference>
<dbReference type="EC" id="3.5.2.6" evidence="4"/>
<gene>
    <name evidence="4" type="ORF">J2Z79_001663</name>
</gene>
<organism evidence="4 5">
    <name type="scientific">Symbiobacterium terraclitae</name>
    <dbReference type="NCBI Taxonomy" id="557451"/>
    <lineage>
        <taxon>Bacteria</taxon>
        <taxon>Bacillati</taxon>
        <taxon>Bacillota</taxon>
        <taxon>Clostridia</taxon>
        <taxon>Eubacteriales</taxon>
        <taxon>Symbiobacteriaceae</taxon>
        <taxon>Symbiobacterium</taxon>
    </lineage>
</organism>
<dbReference type="EMBL" id="JAGGLG010000011">
    <property type="protein sequence ID" value="MBP2018262.1"/>
    <property type="molecule type" value="Genomic_DNA"/>
</dbReference>
<dbReference type="GO" id="GO:0008800">
    <property type="term" value="F:beta-lactamase activity"/>
    <property type="evidence" value="ECO:0007669"/>
    <property type="project" value="UniProtKB-EC"/>
</dbReference>
<comment type="caution">
    <text evidence="4">The sequence shown here is derived from an EMBL/GenBank/DDBJ whole genome shotgun (WGS) entry which is preliminary data.</text>
</comment>
<sequence>MARRAPYLLRPWLCLMLSALMATGPAAAAAGLTPPDAVDGSGSTSAREDPVLTSAANGLPVGSAALAGGDGDGPSSRRQSSERSADVVRRIEEITRWAPGLISVWYYDLTTHERFGVKADEVHTAASTVKVLIATYLYHLAATGQVSLDEKVAILPVDWKDGSGVLNGVPEGTRFTRRELSRLMLVHSDNTAANALMRTLGVQKMVQYYRSLGIRYGGPHVHTPQQLWQHNRIAPEDLGIVLRNVWEAAQRSPEPWAEMLSFMRESRSKGRIPGGLPPGLPVANKTGSKGTSFHDAAIVLDRRPYVLVVMTEGMTAKEASYYIASVSREVWRWHSRRAAVPPAR</sequence>
<evidence type="ECO:0000313" key="5">
    <source>
        <dbReference type="Proteomes" id="UP001519289"/>
    </source>
</evidence>
<dbReference type="InterPro" id="IPR012338">
    <property type="entry name" value="Beta-lactam/transpept-like"/>
</dbReference>
<feature type="region of interest" description="Disordered" evidence="1">
    <location>
        <begin position="63"/>
        <end position="84"/>
    </location>
</feature>
<dbReference type="Proteomes" id="UP001519289">
    <property type="component" value="Unassembled WGS sequence"/>
</dbReference>
<feature type="signal peptide" evidence="2">
    <location>
        <begin position="1"/>
        <end position="28"/>
    </location>
</feature>
<name>A0ABS4JRV5_9FIRM</name>